<gene>
    <name evidence="1" type="ORF">UFOVP1370_22</name>
</gene>
<protein>
    <submittedName>
        <fullName evidence="1">Uncharacterized protein</fullName>
    </submittedName>
</protein>
<sequence length="182" mass="20861">MPIYDEYQRFWKRLSKAERQALTSTGFDASRPDDSGVPYAHRYFGGEPVCEVWNDNETRSDGYDINRVAANQWHQREREETPVSERFFTQDEVLDILRKVIAVIDLSTHSEVRLHGTCIKLALGMPGLPTMTALANQHNLTRAAISARVKTIQRNLKLPPSLYMKSDAACKKLSNARRKKLR</sequence>
<accession>A0A6J5S3I6</accession>
<proteinExistence type="predicted"/>
<organism evidence="1">
    <name type="scientific">uncultured Caudovirales phage</name>
    <dbReference type="NCBI Taxonomy" id="2100421"/>
    <lineage>
        <taxon>Viruses</taxon>
        <taxon>Duplodnaviria</taxon>
        <taxon>Heunggongvirae</taxon>
        <taxon>Uroviricota</taxon>
        <taxon>Caudoviricetes</taxon>
        <taxon>Peduoviridae</taxon>
        <taxon>Maltschvirus</taxon>
        <taxon>Maltschvirus maltsch</taxon>
    </lineage>
</organism>
<reference evidence="1" key="1">
    <citation type="submission" date="2020-05" db="EMBL/GenBank/DDBJ databases">
        <authorList>
            <person name="Chiriac C."/>
            <person name="Salcher M."/>
            <person name="Ghai R."/>
            <person name="Kavagutti S V."/>
        </authorList>
    </citation>
    <scope>NUCLEOTIDE SEQUENCE</scope>
</reference>
<dbReference type="EMBL" id="LR797325">
    <property type="protein sequence ID" value="CAB4202562.1"/>
    <property type="molecule type" value="Genomic_DNA"/>
</dbReference>
<evidence type="ECO:0000313" key="1">
    <source>
        <dbReference type="EMBL" id="CAB4202562.1"/>
    </source>
</evidence>
<name>A0A6J5S3I6_9CAUD</name>